<evidence type="ECO:0000256" key="1">
    <source>
        <dbReference type="ARBA" id="ARBA00000707"/>
    </source>
</evidence>
<organism evidence="8 9">
    <name type="scientific">Naegleria lovaniensis</name>
    <name type="common">Amoeba</name>
    <dbReference type="NCBI Taxonomy" id="51637"/>
    <lineage>
        <taxon>Eukaryota</taxon>
        <taxon>Discoba</taxon>
        <taxon>Heterolobosea</taxon>
        <taxon>Tetramitia</taxon>
        <taxon>Eutetramitia</taxon>
        <taxon>Vahlkampfiidae</taxon>
        <taxon>Naegleria</taxon>
    </lineage>
</organism>
<keyword evidence="5" id="KW-0378">Hydrolase</keyword>
<evidence type="ECO:0000256" key="3">
    <source>
        <dbReference type="ARBA" id="ARBA00022670"/>
    </source>
</evidence>
<reference evidence="8 9" key="1">
    <citation type="journal article" date="2018" name="BMC Genomics">
        <title>The genome of Naegleria lovaniensis, the basis for a comparative approach to unravel pathogenicity factors of the human pathogenic amoeba N. fowleri.</title>
        <authorList>
            <person name="Liechti N."/>
            <person name="Schurch N."/>
            <person name="Bruggmann R."/>
            <person name="Wittwer M."/>
        </authorList>
    </citation>
    <scope>NUCLEOTIDE SEQUENCE [LARGE SCALE GENOMIC DNA]</scope>
    <source>
        <strain evidence="8 9">ATCC 30569</strain>
    </source>
</reference>
<evidence type="ECO:0000256" key="2">
    <source>
        <dbReference type="ARBA" id="ARBA00012759"/>
    </source>
</evidence>
<dbReference type="InterPro" id="IPR038765">
    <property type="entry name" value="Papain-like_cys_pep_sf"/>
</dbReference>
<dbReference type="GO" id="GO:0004843">
    <property type="term" value="F:cysteine-type deubiquitinase activity"/>
    <property type="evidence" value="ECO:0007669"/>
    <property type="project" value="UniProtKB-EC"/>
</dbReference>
<dbReference type="GO" id="GO:0071108">
    <property type="term" value="P:protein K48-linked deubiquitination"/>
    <property type="evidence" value="ECO:0007669"/>
    <property type="project" value="TreeGrafter"/>
</dbReference>
<dbReference type="InterPro" id="IPR019400">
    <property type="entry name" value="Peptidase_C65_otubain"/>
</dbReference>
<dbReference type="InterPro" id="IPR042468">
    <property type="entry name" value="Peptidase_C65_otubain_sub1"/>
</dbReference>
<keyword evidence="9" id="KW-1185">Reference proteome</keyword>
<keyword evidence="3" id="KW-0645">Protease</keyword>
<evidence type="ECO:0000256" key="6">
    <source>
        <dbReference type="ARBA" id="ARBA00022807"/>
    </source>
</evidence>
<evidence type="ECO:0000259" key="7">
    <source>
        <dbReference type="PROSITE" id="PS50802"/>
    </source>
</evidence>
<comment type="catalytic activity">
    <reaction evidence="1">
        <text>Thiol-dependent hydrolysis of ester, thioester, amide, peptide and isopeptide bonds formed by the C-terminal Gly of ubiquitin (a 76-residue protein attached to proteins as an intracellular targeting signal).</text>
        <dbReference type="EC" id="3.4.19.12"/>
    </reaction>
</comment>
<dbReference type="PANTHER" id="PTHR12931">
    <property type="entry name" value="UBIQUITIN THIOLESTERASE PROTEIN OTUB"/>
    <property type="match status" value="1"/>
</dbReference>
<dbReference type="EMBL" id="PYSW02000032">
    <property type="protein sequence ID" value="KAG2378461.1"/>
    <property type="molecule type" value="Genomic_DNA"/>
</dbReference>
<accession>A0AA88KHR7</accession>
<dbReference type="Pfam" id="PF10275">
    <property type="entry name" value="Peptidase_C65"/>
    <property type="match status" value="1"/>
</dbReference>
<dbReference type="PANTHER" id="PTHR12931:SF15">
    <property type="entry name" value="UBIQUITIN THIOESTERASE OTUBAIN-LIKE"/>
    <property type="match status" value="1"/>
</dbReference>
<protein>
    <recommendedName>
        <fullName evidence="2">ubiquitinyl hydrolase 1</fullName>
        <ecNumber evidence="2">3.4.19.12</ecNumber>
    </recommendedName>
</protein>
<evidence type="ECO:0000256" key="4">
    <source>
        <dbReference type="ARBA" id="ARBA00022786"/>
    </source>
</evidence>
<name>A0AA88KHR7_NAELO</name>
<dbReference type="InterPro" id="IPR042467">
    <property type="entry name" value="Peptidase_C65_otubain_sub2"/>
</dbReference>
<dbReference type="Gene3D" id="3.30.200.60">
    <property type="entry name" value="Peptidase C65 Otubain, subdomain 1"/>
    <property type="match status" value="1"/>
</dbReference>
<dbReference type="InterPro" id="IPR003323">
    <property type="entry name" value="OTU_dom"/>
</dbReference>
<dbReference type="Gene3D" id="1.20.1300.20">
    <property type="entry name" value="Peptidase C65 Otubain, subdomain 2"/>
    <property type="match status" value="1"/>
</dbReference>
<sequence length="289" mass="33581">MLPQEQQSSANTSSNSQSYTYEQFENQQRSIEQEIKQFPLVDPVATPLTLSTLAYNIGDHVIQEKIERSYLLKKYSHIRGIRGDGNCFIRAFVFGLLDYLIRKKDKTLTQQMIDIIDQHYKYLIEVLNYPEHCLEDFYGITKEVFEKVRDGVIHTVEGLLQNYFSDKTTDLMMTSQAIVCFMRFLLSGHIQMNTDDYLPFFLDQYATAKDFCHAEIEIMDRDCDNIHLTAMTSAFKVCIRVEVLDAQSRGSDKFDVFGYTIPDGSDKEPVVHLLFRPGHYEIIYPIENK</sequence>
<evidence type="ECO:0000313" key="9">
    <source>
        <dbReference type="Proteomes" id="UP000816034"/>
    </source>
</evidence>
<feature type="domain" description="OTU" evidence="7">
    <location>
        <begin position="76"/>
        <end position="286"/>
    </location>
</feature>
<keyword evidence="6" id="KW-0788">Thiol protease</keyword>
<dbReference type="GO" id="GO:0005634">
    <property type="term" value="C:nucleus"/>
    <property type="evidence" value="ECO:0007669"/>
    <property type="project" value="TreeGrafter"/>
</dbReference>
<evidence type="ECO:0000313" key="8">
    <source>
        <dbReference type="EMBL" id="KAG2378461.1"/>
    </source>
</evidence>
<gene>
    <name evidence="8" type="ORF">C9374_008100</name>
</gene>
<dbReference type="GeneID" id="68100554"/>
<dbReference type="SUPFAM" id="SSF54001">
    <property type="entry name" value="Cysteine proteinases"/>
    <property type="match status" value="1"/>
</dbReference>
<dbReference type="CDD" id="cd22749">
    <property type="entry name" value="Otubain_C65"/>
    <property type="match status" value="1"/>
</dbReference>
<proteinExistence type="predicted"/>
<comment type="caution">
    <text evidence="8">The sequence shown here is derived from an EMBL/GenBank/DDBJ whole genome shotgun (WGS) entry which is preliminary data.</text>
</comment>
<dbReference type="Proteomes" id="UP000816034">
    <property type="component" value="Unassembled WGS sequence"/>
</dbReference>
<dbReference type="GO" id="GO:0006508">
    <property type="term" value="P:proteolysis"/>
    <property type="evidence" value="ECO:0007669"/>
    <property type="project" value="UniProtKB-KW"/>
</dbReference>
<keyword evidence="4" id="KW-0833">Ubl conjugation pathway</keyword>
<dbReference type="GO" id="GO:0043130">
    <property type="term" value="F:ubiquitin binding"/>
    <property type="evidence" value="ECO:0007669"/>
    <property type="project" value="TreeGrafter"/>
</dbReference>
<dbReference type="PROSITE" id="PS50802">
    <property type="entry name" value="OTU"/>
    <property type="match status" value="1"/>
</dbReference>
<dbReference type="AlphaFoldDB" id="A0AA88KHR7"/>
<evidence type="ECO:0000256" key="5">
    <source>
        <dbReference type="ARBA" id="ARBA00022801"/>
    </source>
</evidence>
<dbReference type="RefSeq" id="XP_044545723.1">
    <property type="nucleotide sequence ID" value="XM_044698140.1"/>
</dbReference>
<dbReference type="EC" id="3.4.19.12" evidence="2"/>